<proteinExistence type="predicted"/>
<evidence type="ECO:0000256" key="1">
    <source>
        <dbReference type="SAM" id="MobiDB-lite"/>
    </source>
</evidence>
<reference evidence="2 3" key="1">
    <citation type="submission" date="2018-06" db="EMBL/GenBank/DDBJ databases">
        <title>Complete Genomes of Monosporascus.</title>
        <authorList>
            <person name="Robinson A.J."/>
            <person name="Natvig D.O."/>
        </authorList>
    </citation>
    <scope>NUCLEOTIDE SEQUENCE [LARGE SCALE GENOMIC DNA]</scope>
    <source>
        <strain evidence="2 3">CBS 110550</strain>
    </source>
</reference>
<dbReference type="OrthoDB" id="4736562at2759"/>
<dbReference type="Proteomes" id="UP000293360">
    <property type="component" value="Unassembled WGS sequence"/>
</dbReference>
<protein>
    <submittedName>
        <fullName evidence="2">Uncharacterized protein</fullName>
    </submittedName>
</protein>
<sequence>MPRGRTPRLPTLKSVVPSDGFDWQTLYGNKPILSNNLSRQITKALNSLLPTFTEPDISHAIIKMFQTTTDNVDGPITTTAEEFWGVLRGQVTWLRNLDEHTILLFSWAVCSARNVAHEHYALELDLQDKAVEDYPMPTTEATRVVTDFGLKLRATQSFEVTEKLLPSWIYDSQNQGDKESTQAAFEKSVQNVKHGLTMGGKPRDNHAAEHEQVDEDGDEVV</sequence>
<feature type="compositionally biased region" description="Acidic residues" evidence="1">
    <location>
        <begin position="212"/>
        <end position="221"/>
    </location>
</feature>
<comment type="caution">
    <text evidence="2">The sequence shown here is derived from an EMBL/GenBank/DDBJ whole genome shotgun (WGS) entry which is preliminary data.</text>
</comment>
<dbReference type="EMBL" id="QJNU01001585">
    <property type="protein sequence ID" value="RYO74477.1"/>
    <property type="molecule type" value="Genomic_DNA"/>
</dbReference>
<evidence type="ECO:0000313" key="2">
    <source>
        <dbReference type="EMBL" id="RYO74477.1"/>
    </source>
</evidence>
<organism evidence="2 3">
    <name type="scientific">Monosporascus ibericus</name>
    <dbReference type="NCBI Taxonomy" id="155417"/>
    <lineage>
        <taxon>Eukaryota</taxon>
        <taxon>Fungi</taxon>
        <taxon>Dikarya</taxon>
        <taxon>Ascomycota</taxon>
        <taxon>Pezizomycotina</taxon>
        <taxon>Sordariomycetes</taxon>
        <taxon>Xylariomycetidae</taxon>
        <taxon>Xylariales</taxon>
        <taxon>Xylariales incertae sedis</taxon>
        <taxon>Monosporascus</taxon>
    </lineage>
</organism>
<evidence type="ECO:0000313" key="3">
    <source>
        <dbReference type="Proteomes" id="UP000293360"/>
    </source>
</evidence>
<accession>A0A4Q4SS22</accession>
<dbReference type="AlphaFoldDB" id="A0A4Q4SS22"/>
<feature type="region of interest" description="Disordered" evidence="1">
    <location>
        <begin position="194"/>
        <end position="221"/>
    </location>
</feature>
<name>A0A4Q4SS22_9PEZI</name>
<feature type="compositionally biased region" description="Basic and acidic residues" evidence="1">
    <location>
        <begin position="201"/>
        <end position="211"/>
    </location>
</feature>
<keyword evidence="3" id="KW-1185">Reference proteome</keyword>
<gene>
    <name evidence="2" type="ORF">DL764_010821</name>
</gene>